<feature type="signal peptide" evidence="1">
    <location>
        <begin position="1"/>
        <end position="19"/>
    </location>
</feature>
<dbReference type="Proteomes" id="UP000701801">
    <property type="component" value="Unassembled WGS sequence"/>
</dbReference>
<protein>
    <submittedName>
        <fullName evidence="2">Uncharacterized protein</fullName>
    </submittedName>
</protein>
<gene>
    <name evidence="2" type="ORF">HYALB_00005043</name>
</gene>
<name>A0A9N9LNL1_9HELO</name>
<keyword evidence="1" id="KW-0732">Signal</keyword>
<reference evidence="2" key="1">
    <citation type="submission" date="2021-07" db="EMBL/GenBank/DDBJ databases">
        <authorList>
            <person name="Durling M."/>
        </authorList>
    </citation>
    <scope>NUCLEOTIDE SEQUENCE</scope>
</reference>
<keyword evidence="3" id="KW-1185">Reference proteome</keyword>
<dbReference type="OrthoDB" id="3510746at2759"/>
<comment type="caution">
    <text evidence="2">The sequence shown here is derived from an EMBL/GenBank/DDBJ whole genome shotgun (WGS) entry which is preliminary data.</text>
</comment>
<feature type="chain" id="PRO_5040239495" evidence="1">
    <location>
        <begin position="20"/>
        <end position="57"/>
    </location>
</feature>
<evidence type="ECO:0000256" key="1">
    <source>
        <dbReference type="SAM" id="SignalP"/>
    </source>
</evidence>
<organism evidence="2 3">
    <name type="scientific">Hymenoscyphus albidus</name>
    <dbReference type="NCBI Taxonomy" id="595503"/>
    <lineage>
        <taxon>Eukaryota</taxon>
        <taxon>Fungi</taxon>
        <taxon>Dikarya</taxon>
        <taxon>Ascomycota</taxon>
        <taxon>Pezizomycotina</taxon>
        <taxon>Leotiomycetes</taxon>
        <taxon>Helotiales</taxon>
        <taxon>Helotiaceae</taxon>
        <taxon>Hymenoscyphus</taxon>
    </lineage>
</organism>
<dbReference type="AlphaFoldDB" id="A0A9N9LNL1"/>
<sequence length="57" mass="6045">MKFTIATLFVASVLGMAIAAPVKREEAALPVVPGAFEENKSIVLVRVKGDVVEESES</sequence>
<proteinExistence type="predicted"/>
<accession>A0A9N9LNL1</accession>
<evidence type="ECO:0000313" key="3">
    <source>
        <dbReference type="Proteomes" id="UP000701801"/>
    </source>
</evidence>
<evidence type="ECO:0000313" key="2">
    <source>
        <dbReference type="EMBL" id="CAG8978469.1"/>
    </source>
</evidence>
<dbReference type="EMBL" id="CAJVRM010000262">
    <property type="protein sequence ID" value="CAG8978469.1"/>
    <property type="molecule type" value="Genomic_DNA"/>
</dbReference>